<dbReference type="EMBL" id="JBHPON010000001">
    <property type="protein sequence ID" value="MFC6035205.1"/>
    <property type="molecule type" value="Genomic_DNA"/>
</dbReference>
<comment type="caution">
    <text evidence="2">The sequence shown here is derived from an EMBL/GenBank/DDBJ whole genome shotgun (WGS) entry which is preliminary data.</text>
</comment>
<gene>
    <name evidence="2" type="ORF">ACFMB1_06590</name>
</gene>
<evidence type="ECO:0000313" key="2">
    <source>
        <dbReference type="EMBL" id="MFC6035205.1"/>
    </source>
</evidence>
<organism evidence="2 3">
    <name type="scientific">Hyphococcus aureus</name>
    <dbReference type="NCBI Taxonomy" id="2666033"/>
    <lineage>
        <taxon>Bacteria</taxon>
        <taxon>Pseudomonadati</taxon>
        <taxon>Pseudomonadota</taxon>
        <taxon>Alphaproteobacteria</taxon>
        <taxon>Parvularculales</taxon>
        <taxon>Parvularculaceae</taxon>
        <taxon>Hyphococcus</taxon>
    </lineage>
</organism>
<feature type="transmembrane region" description="Helical" evidence="1">
    <location>
        <begin position="168"/>
        <end position="187"/>
    </location>
</feature>
<proteinExistence type="predicted"/>
<evidence type="ECO:0000256" key="1">
    <source>
        <dbReference type="SAM" id="Phobius"/>
    </source>
</evidence>
<feature type="transmembrane region" description="Helical" evidence="1">
    <location>
        <begin position="108"/>
        <end position="127"/>
    </location>
</feature>
<feature type="transmembrane region" description="Helical" evidence="1">
    <location>
        <begin position="71"/>
        <end position="88"/>
    </location>
</feature>
<accession>A0ABW1KV66</accession>
<dbReference type="RefSeq" id="WP_379879468.1">
    <property type="nucleotide sequence ID" value="NZ_JBHPON010000001.1"/>
</dbReference>
<feature type="transmembrane region" description="Helical" evidence="1">
    <location>
        <begin position="193"/>
        <end position="212"/>
    </location>
</feature>
<reference evidence="2 3" key="1">
    <citation type="submission" date="2024-09" db="EMBL/GenBank/DDBJ databases">
        <authorList>
            <person name="Zhang Z.-H."/>
        </authorList>
    </citation>
    <scope>NUCLEOTIDE SEQUENCE [LARGE SCALE GENOMIC DNA]</scope>
    <source>
        <strain evidence="2 3">HHTR114</strain>
    </source>
</reference>
<keyword evidence="1" id="KW-0812">Transmembrane</keyword>
<feature type="transmembrane region" description="Helical" evidence="1">
    <location>
        <begin position="39"/>
        <end position="59"/>
    </location>
</feature>
<keyword evidence="1" id="KW-0472">Membrane</keyword>
<name>A0ABW1KV66_9PROT</name>
<dbReference type="Proteomes" id="UP001596116">
    <property type="component" value="Unassembled WGS sequence"/>
</dbReference>
<evidence type="ECO:0000313" key="3">
    <source>
        <dbReference type="Proteomes" id="UP001596116"/>
    </source>
</evidence>
<feature type="transmembrane region" description="Helical" evidence="1">
    <location>
        <begin position="139"/>
        <end position="161"/>
    </location>
</feature>
<keyword evidence="1" id="KW-1133">Transmembrane helix</keyword>
<keyword evidence="3" id="KW-1185">Reference proteome</keyword>
<sequence length="220" mass="23636">MSTSDEDYLKPGGSALASDLAYVRSLAEEGRDAPLVGGVYYVIWGGLMAAASLCAYLILTGVAPIRGVPVIAPWIVAGLIGWCACLLMRRITGPKPGALTMGNRTAQAVWFSVGIFVTAFWVGLMIVHDDFTQYGVPRYFLFSLMFPISFGVYGVAFYATATAARLSWLKGFALLSWGFSVAALFLMTSNYQFLLGAAGCFLCAGLPGLLLMRQEPKDIV</sequence>
<evidence type="ECO:0008006" key="4">
    <source>
        <dbReference type="Google" id="ProtNLM"/>
    </source>
</evidence>
<protein>
    <recommendedName>
        <fullName evidence="4">DUF2157 domain-containing protein</fullName>
    </recommendedName>
</protein>